<sequence length="293" mass="33408">MGSKVTLDSGWGGGMNGSERHGVEGYPRLRSRVWLGDLTSGRLDILNVNHPGKLNIAFMFPIMTGKECARSTRCPGKLIELEIPEGHDLGYPNRTQTLRQQKIVNLWITTYALARSQDFDLFESQLLTCHCNRKCERLLRHLSSLTFSVQIVEICVDFAVASFPEDPLVHKEYQSNSLCKASLCFDIDSKIIRYTEGRVVMILPGFHHFKSSRTVKETLERNIQTPGWFKICHYAGVKGGQKESRLRSNIQELTLSAKSNPSFHERNSRNLMRLRGAPSKHTERERVKEGKYK</sequence>
<evidence type="ECO:0000256" key="1">
    <source>
        <dbReference type="SAM" id="MobiDB-lite"/>
    </source>
</evidence>
<accession>A0AAE1AWZ9</accession>
<protein>
    <submittedName>
        <fullName evidence="2">Uncharacterized protein</fullName>
    </submittedName>
</protein>
<dbReference type="Proteomes" id="UP001283361">
    <property type="component" value="Unassembled WGS sequence"/>
</dbReference>
<evidence type="ECO:0000313" key="3">
    <source>
        <dbReference type="Proteomes" id="UP001283361"/>
    </source>
</evidence>
<organism evidence="2 3">
    <name type="scientific">Elysia crispata</name>
    <name type="common">lettuce slug</name>
    <dbReference type="NCBI Taxonomy" id="231223"/>
    <lineage>
        <taxon>Eukaryota</taxon>
        <taxon>Metazoa</taxon>
        <taxon>Spiralia</taxon>
        <taxon>Lophotrochozoa</taxon>
        <taxon>Mollusca</taxon>
        <taxon>Gastropoda</taxon>
        <taxon>Heterobranchia</taxon>
        <taxon>Euthyneura</taxon>
        <taxon>Panpulmonata</taxon>
        <taxon>Sacoglossa</taxon>
        <taxon>Placobranchoidea</taxon>
        <taxon>Plakobranchidae</taxon>
        <taxon>Elysia</taxon>
    </lineage>
</organism>
<dbReference type="AlphaFoldDB" id="A0AAE1AWZ9"/>
<name>A0AAE1AWZ9_9GAST</name>
<feature type="region of interest" description="Disordered" evidence="1">
    <location>
        <begin position="260"/>
        <end position="293"/>
    </location>
</feature>
<reference evidence="2" key="1">
    <citation type="journal article" date="2023" name="G3 (Bethesda)">
        <title>A reference genome for the long-term kleptoplast-retaining sea slug Elysia crispata morphotype clarki.</title>
        <authorList>
            <person name="Eastman K.E."/>
            <person name="Pendleton A.L."/>
            <person name="Shaikh M.A."/>
            <person name="Suttiyut T."/>
            <person name="Ogas R."/>
            <person name="Tomko P."/>
            <person name="Gavelis G."/>
            <person name="Widhalm J.R."/>
            <person name="Wisecaver J.H."/>
        </authorList>
    </citation>
    <scope>NUCLEOTIDE SEQUENCE</scope>
    <source>
        <strain evidence="2">ECLA1</strain>
    </source>
</reference>
<proteinExistence type="predicted"/>
<feature type="compositionally biased region" description="Basic and acidic residues" evidence="1">
    <location>
        <begin position="280"/>
        <end position="293"/>
    </location>
</feature>
<dbReference type="EMBL" id="JAWDGP010001032">
    <property type="protein sequence ID" value="KAK3795578.1"/>
    <property type="molecule type" value="Genomic_DNA"/>
</dbReference>
<gene>
    <name evidence="2" type="ORF">RRG08_013303</name>
</gene>
<keyword evidence="3" id="KW-1185">Reference proteome</keyword>
<evidence type="ECO:0000313" key="2">
    <source>
        <dbReference type="EMBL" id="KAK3795578.1"/>
    </source>
</evidence>
<comment type="caution">
    <text evidence="2">The sequence shown here is derived from an EMBL/GenBank/DDBJ whole genome shotgun (WGS) entry which is preliminary data.</text>
</comment>